<evidence type="ECO:0000313" key="9">
    <source>
        <dbReference type="Proteomes" id="UP000266568"/>
    </source>
</evidence>
<dbReference type="GO" id="GO:0022857">
    <property type="term" value="F:transmembrane transporter activity"/>
    <property type="evidence" value="ECO:0007669"/>
    <property type="project" value="InterPro"/>
</dbReference>
<dbReference type="Proteomes" id="UP000266568">
    <property type="component" value="Unassembled WGS sequence"/>
</dbReference>
<evidence type="ECO:0000256" key="3">
    <source>
        <dbReference type="ARBA" id="ARBA00022748"/>
    </source>
</evidence>
<dbReference type="GO" id="GO:0017004">
    <property type="term" value="P:cytochrome complex assembly"/>
    <property type="evidence" value="ECO:0007669"/>
    <property type="project" value="UniProtKB-KW"/>
</dbReference>
<feature type="domain" description="ABC transporter" evidence="7">
    <location>
        <begin position="4"/>
        <end position="190"/>
    </location>
</feature>
<dbReference type="PANTHER" id="PTHR43499">
    <property type="entry name" value="ABC TRANSPORTER I FAMILY MEMBER 1"/>
    <property type="match status" value="1"/>
</dbReference>
<keyword evidence="4" id="KW-0067">ATP-binding</keyword>
<dbReference type="RefSeq" id="WP_119035672.1">
    <property type="nucleotide sequence ID" value="NZ_QXDC01000003.1"/>
</dbReference>
<organism evidence="8 9">
    <name type="scientific">Hephaestia caeni</name>
    <dbReference type="NCBI Taxonomy" id="645617"/>
    <lineage>
        <taxon>Bacteria</taxon>
        <taxon>Pseudomonadati</taxon>
        <taxon>Pseudomonadota</taxon>
        <taxon>Alphaproteobacteria</taxon>
        <taxon>Sphingomonadales</taxon>
        <taxon>Sphingomonadaceae</taxon>
        <taxon>Hephaestia</taxon>
    </lineage>
</organism>
<dbReference type="Pfam" id="PF00005">
    <property type="entry name" value="ABC_tran"/>
    <property type="match status" value="1"/>
</dbReference>
<dbReference type="InterPro" id="IPR027417">
    <property type="entry name" value="P-loop_NTPase"/>
</dbReference>
<dbReference type="GO" id="GO:0005524">
    <property type="term" value="F:ATP binding"/>
    <property type="evidence" value="ECO:0007669"/>
    <property type="project" value="UniProtKB-KW"/>
</dbReference>
<protein>
    <submittedName>
        <fullName evidence="8">Heme exporter protein A</fullName>
    </submittedName>
</protein>
<keyword evidence="2" id="KW-0547">Nucleotide-binding</keyword>
<dbReference type="AlphaFoldDB" id="A0A397P6H0"/>
<accession>A0A397P6H0</accession>
<dbReference type="EMBL" id="QXDC01000003">
    <property type="protein sequence ID" value="RIA43873.1"/>
    <property type="molecule type" value="Genomic_DNA"/>
</dbReference>
<evidence type="ECO:0000256" key="2">
    <source>
        <dbReference type="ARBA" id="ARBA00022741"/>
    </source>
</evidence>
<keyword evidence="5" id="KW-1278">Translocase</keyword>
<dbReference type="InterPro" id="IPR003593">
    <property type="entry name" value="AAA+_ATPase"/>
</dbReference>
<evidence type="ECO:0000256" key="5">
    <source>
        <dbReference type="ARBA" id="ARBA00022967"/>
    </source>
</evidence>
<evidence type="ECO:0000256" key="4">
    <source>
        <dbReference type="ARBA" id="ARBA00022840"/>
    </source>
</evidence>
<proteinExistence type="predicted"/>
<dbReference type="NCBIfam" id="TIGR01189">
    <property type="entry name" value="ccmA"/>
    <property type="match status" value="1"/>
</dbReference>
<evidence type="ECO:0000256" key="1">
    <source>
        <dbReference type="ARBA" id="ARBA00022448"/>
    </source>
</evidence>
<dbReference type="OrthoDB" id="9800654at2"/>
<sequence length="191" mass="19346">MTRLAFAGVSCVRGGRLLFEDRSFDLAPGDAALVTGPNGVGKSSLVRVAAGLLAPAAGKVTVAGRRALLVEASALDHDRPLAKALGFWAAIDGQRDAVDAALDALRLTQLADVPVGLLSTGQRRRAALAAVAASGAPIWLLDEPGNGLDRVAMQALETLIAGHRAGGGVVLVATHLPIEAPGAATIRLEAA</sequence>
<keyword evidence="3" id="KW-0201">Cytochrome c-type biogenesis</keyword>
<dbReference type="SUPFAM" id="SSF52540">
    <property type="entry name" value="P-loop containing nucleoside triphosphate hydrolases"/>
    <property type="match status" value="1"/>
</dbReference>
<reference evidence="8 9" key="1">
    <citation type="submission" date="2018-08" db="EMBL/GenBank/DDBJ databases">
        <title>Genomic Encyclopedia of Type Strains, Phase IV (KMG-IV): sequencing the most valuable type-strain genomes for metagenomic binning, comparative biology and taxonomic classification.</title>
        <authorList>
            <person name="Goeker M."/>
        </authorList>
    </citation>
    <scope>NUCLEOTIDE SEQUENCE [LARGE SCALE GENOMIC DNA]</scope>
    <source>
        <strain evidence="8 9">DSM 25527</strain>
    </source>
</reference>
<evidence type="ECO:0000313" key="8">
    <source>
        <dbReference type="EMBL" id="RIA43873.1"/>
    </source>
</evidence>
<dbReference type="Gene3D" id="3.40.50.300">
    <property type="entry name" value="P-loop containing nucleotide triphosphate hydrolases"/>
    <property type="match status" value="1"/>
</dbReference>
<dbReference type="PANTHER" id="PTHR43499:SF1">
    <property type="entry name" value="ABC TRANSPORTER I FAMILY MEMBER 1"/>
    <property type="match status" value="1"/>
</dbReference>
<name>A0A397P6H0_9SPHN</name>
<keyword evidence="9" id="KW-1185">Reference proteome</keyword>
<dbReference type="SMART" id="SM00382">
    <property type="entry name" value="AAA"/>
    <property type="match status" value="1"/>
</dbReference>
<keyword evidence="1" id="KW-0813">Transport</keyword>
<gene>
    <name evidence="8" type="ORF">DFR49_2104</name>
</gene>
<keyword evidence="6" id="KW-0472">Membrane</keyword>
<dbReference type="GO" id="GO:0016887">
    <property type="term" value="F:ATP hydrolysis activity"/>
    <property type="evidence" value="ECO:0007669"/>
    <property type="project" value="InterPro"/>
</dbReference>
<dbReference type="InterPro" id="IPR003439">
    <property type="entry name" value="ABC_transporter-like_ATP-bd"/>
</dbReference>
<comment type="caution">
    <text evidence="8">The sequence shown here is derived from an EMBL/GenBank/DDBJ whole genome shotgun (WGS) entry which is preliminary data.</text>
</comment>
<dbReference type="PROSITE" id="PS50893">
    <property type="entry name" value="ABC_TRANSPORTER_2"/>
    <property type="match status" value="1"/>
</dbReference>
<evidence type="ECO:0000256" key="6">
    <source>
        <dbReference type="ARBA" id="ARBA00023136"/>
    </source>
</evidence>
<evidence type="ECO:0000259" key="7">
    <source>
        <dbReference type="PROSITE" id="PS50893"/>
    </source>
</evidence>
<dbReference type="InterPro" id="IPR005895">
    <property type="entry name" value="ABC_transptr_haem_export_CcmA"/>
</dbReference>